<feature type="domain" description="Ubiquitin-like" evidence="2">
    <location>
        <begin position="63"/>
        <end position="139"/>
    </location>
</feature>
<dbReference type="InterPro" id="IPR050158">
    <property type="entry name" value="Ubiquitin_ubiquitin-like"/>
</dbReference>
<dbReference type="SUPFAM" id="SSF54236">
    <property type="entry name" value="Ubiquitin-like"/>
    <property type="match status" value="4"/>
</dbReference>
<dbReference type="PANTHER" id="PTHR10666">
    <property type="entry name" value="UBIQUITIN"/>
    <property type="match status" value="1"/>
</dbReference>
<dbReference type="CDD" id="cd17039">
    <property type="entry name" value="Ubl_ubiquitin_like"/>
    <property type="match status" value="2"/>
</dbReference>
<dbReference type="InterPro" id="IPR019956">
    <property type="entry name" value="Ubiquitin_dom"/>
</dbReference>
<feature type="domain" description="Ubiquitin-like" evidence="2">
    <location>
        <begin position="216"/>
        <end position="285"/>
    </location>
</feature>
<feature type="domain" description="Ubiquitin-like" evidence="2">
    <location>
        <begin position="140"/>
        <end position="210"/>
    </location>
</feature>
<dbReference type="InterPro" id="IPR029071">
    <property type="entry name" value="Ubiquitin-like_domsf"/>
</dbReference>
<keyword evidence="1" id="KW-1017">Isopeptide bond</keyword>
<accession>A0A5C7IV20</accession>
<gene>
    <name evidence="3" type="ORF">EZV62_000951</name>
</gene>
<organism evidence="3 4">
    <name type="scientific">Acer yangbiense</name>
    <dbReference type="NCBI Taxonomy" id="1000413"/>
    <lineage>
        <taxon>Eukaryota</taxon>
        <taxon>Viridiplantae</taxon>
        <taxon>Streptophyta</taxon>
        <taxon>Embryophyta</taxon>
        <taxon>Tracheophyta</taxon>
        <taxon>Spermatophyta</taxon>
        <taxon>Magnoliopsida</taxon>
        <taxon>eudicotyledons</taxon>
        <taxon>Gunneridae</taxon>
        <taxon>Pentapetalae</taxon>
        <taxon>rosids</taxon>
        <taxon>malvids</taxon>
        <taxon>Sapindales</taxon>
        <taxon>Sapindaceae</taxon>
        <taxon>Hippocastanoideae</taxon>
        <taxon>Acereae</taxon>
        <taxon>Acer</taxon>
    </lineage>
</organism>
<dbReference type="SMART" id="SM00213">
    <property type="entry name" value="UBQ"/>
    <property type="match status" value="4"/>
</dbReference>
<dbReference type="Proteomes" id="UP000323000">
    <property type="component" value="Chromosome 1"/>
</dbReference>
<protein>
    <recommendedName>
        <fullName evidence="2">Ubiquitin-like domain-containing protein</fullName>
    </recommendedName>
</protein>
<dbReference type="GO" id="GO:0003729">
    <property type="term" value="F:mRNA binding"/>
    <property type="evidence" value="ECO:0007669"/>
    <property type="project" value="UniProtKB-ARBA"/>
</dbReference>
<feature type="domain" description="Ubiquitin-like" evidence="2">
    <location>
        <begin position="1"/>
        <end position="62"/>
    </location>
</feature>
<reference evidence="4" key="1">
    <citation type="journal article" date="2019" name="Gigascience">
        <title>De novo genome assembly of the endangered Acer yangbiense, a plant species with extremely small populations endemic to Yunnan Province, China.</title>
        <authorList>
            <person name="Yang J."/>
            <person name="Wariss H.M."/>
            <person name="Tao L."/>
            <person name="Zhang R."/>
            <person name="Yun Q."/>
            <person name="Hollingsworth P."/>
            <person name="Dao Z."/>
            <person name="Luo G."/>
            <person name="Guo H."/>
            <person name="Ma Y."/>
            <person name="Sun W."/>
        </authorList>
    </citation>
    <scope>NUCLEOTIDE SEQUENCE [LARGE SCALE GENOMIC DNA]</scope>
    <source>
        <strain evidence="4">cv. Malutang</strain>
    </source>
</reference>
<dbReference type="OrthoDB" id="1894077at2759"/>
<dbReference type="AlphaFoldDB" id="A0A5C7IV20"/>
<dbReference type="PROSITE" id="PS50053">
    <property type="entry name" value="UBIQUITIN_2"/>
    <property type="match status" value="4"/>
</dbReference>
<dbReference type="Pfam" id="PF00240">
    <property type="entry name" value="ubiquitin"/>
    <property type="match status" value="4"/>
</dbReference>
<evidence type="ECO:0000313" key="4">
    <source>
        <dbReference type="Proteomes" id="UP000323000"/>
    </source>
</evidence>
<comment type="caution">
    <text evidence="3">The sequence shown here is derived from an EMBL/GenBank/DDBJ whole genome shotgun (WGS) entry which is preliminary data.</text>
</comment>
<evidence type="ECO:0000313" key="3">
    <source>
        <dbReference type="EMBL" id="TXG72372.1"/>
    </source>
</evidence>
<keyword evidence="4" id="KW-1185">Reference proteome</keyword>
<evidence type="ECO:0000259" key="2">
    <source>
        <dbReference type="PROSITE" id="PS50053"/>
    </source>
</evidence>
<name>A0A5C7IV20_9ROSI</name>
<dbReference type="InterPro" id="IPR000626">
    <property type="entry name" value="Ubiquitin-like_dom"/>
</dbReference>
<proteinExistence type="predicted"/>
<dbReference type="PRINTS" id="PR00348">
    <property type="entry name" value="UBIQUITIN"/>
</dbReference>
<evidence type="ECO:0000256" key="1">
    <source>
        <dbReference type="ARBA" id="ARBA00022499"/>
    </source>
</evidence>
<dbReference type="EMBL" id="VAHF01000001">
    <property type="protein sequence ID" value="TXG72372.1"/>
    <property type="molecule type" value="Genomic_DNA"/>
</dbReference>
<dbReference type="Gene3D" id="3.10.20.90">
    <property type="entry name" value="Phosphatidylinositol 3-kinase Catalytic Subunit, Chain A, domain 1"/>
    <property type="match status" value="4"/>
</dbReference>
<sequence length="285" mass="32481">MKVKRLETIKKLKVMLCRKEGISVDVQELFFAGDHVKDGQRILDYGIPGNSTVHLVSRESSQLRLYLNMPSNEKTLELQVLKGDTIQKIKSIIQYKEGICPHDFEIYSSGRLLENHKTVASLNIQSKDTLQMISNRKDTRSISVQTPTKGVIEVEVRLIHSVLDVKKIIESMINIRSQRMKLFINGTEEQLENSKTLACYDINEGDILTIQYLDVFQISVRTYTGNTITLDVTSSSTVDNVKKLLYGLMGVPVDRQTMMFNGRKLENSMTLASYNIDEESILHIY</sequence>